<dbReference type="EMBL" id="CM000780">
    <property type="protein sequence ID" value="AQK50111.1"/>
    <property type="molecule type" value="Genomic_DNA"/>
</dbReference>
<dbReference type="AlphaFoldDB" id="A0A1D6PU15"/>
<gene>
    <name evidence="2" type="ORF">ZEAMMB73_Zm00001d049362</name>
</gene>
<feature type="chain" id="PRO_5010807853" evidence="1">
    <location>
        <begin position="19"/>
        <end position="115"/>
    </location>
</feature>
<accession>A0A1D6PU15</accession>
<dbReference type="InParanoid" id="A0A1D6PU15"/>
<dbReference type="EMBL" id="CM000780">
    <property type="protein sequence ID" value="AQK50118.1"/>
    <property type="molecule type" value="Genomic_DNA"/>
</dbReference>
<sequence length="115" mass="12419">MLDLLPCACLCCIICVVPYPCCHVRPCRVRYAVMPHAPLTLVHYSDGPIVVKGGEEGWECGTKGLFGSEPANLAWECSARKVDPAAALKINVLGELPGPGRFVRARTKQALSAKR</sequence>
<evidence type="ECO:0000256" key="1">
    <source>
        <dbReference type="SAM" id="SignalP"/>
    </source>
</evidence>
<organism evidence="2">
    <name type="scientific">Zea mays</name>
    <name type="common">Maize</name>
    <dbReference type="NCBI Taxonomy" id="4577"/>
    <lineage>
        <taxon>Eukaryota</taxon>
        <taxon>Viridiplantae</taxon>
        <taxon>Streptophyta</taxon>
        <taxon>Embryophyta</taxon>
        <taxon>Tracheophyta</taxon>
        <taxon>Spermatophyta</taxon>
        <taxon>Magnoliopsida</taxon>
        <taxon>Liliopsida</taxon>
        <taxon>Poales</taxon>
        <taxon>Poaceae</taxon>
        <taxon>PACMAD clade</taxon>
        <taxon>Panicoideae</taxon>
        <taxon>Andropogonodae</taxon>
        <taxon>Andropogoneae</taxon>
        <taxon>Tripsacinae</taxon>
        <taxon>Zea</taxon>
    </lineage>
</organism>
<evidence type="ECO:0000313" key="2">
    <source>
        <dbReference type="EMBL" id="AQK50118.1"/>
    </source>
</evidence>
<proteinExistence type="predicted"/>
<name>A0A1D6PU15_MAIZE</name>
<feature type="signal peptide" evidence="1">
    <location>
        <begin position="1"/>
        <end position="18"/>
    </location>
</feature>
<reference evidence="2" key="1">
    <citation type="submission" date="2015-12" db="EMBL/GenBank/DDBJ databases">
        <title>Update maize B73 reference genome by single molecule sequencing technologies.</title>
        <authorList>
            <consortium name="Maize Genome Sequencing Project"/>
            <person name="Ware D."/>
        </authorList>
    </citation>
    <scope>NUCLEOTIDE SEQUENCE</scope>
    <source>
        <tissue evidence="2">Seedling</tissue>
    </source>
</reference>
<keyword evidence="1" id="KW-0732">Signal</keyword>
<dbReference type="EMBL" id="CM000780">
    <property type="protein sequence ID" value="AQK50117.1"/>
    <property type="molecule type" value="Genomic_DNA"/>
</dbReference>
<protein>
    <submittedName>
        <fullName evidence="2">Uncharacterized protein</fullName>
    </submittedName>
</protein>
<dbReference type="IntAct" id="A0A1D6PU15">
    <property type="interactions" value="29"/>
</dbReference>